<dbReference type="UniPathway" id="UPA00143"/>
<dbReference type="STRING" id="30419.A0A091VNS1"/>
<dbReference type="GO" id="GO:0005680">
    <property type="term" value="C:anaphase-promoting complex"/>
    <property type="evidence" value="ECO:0007669"/>
    <property type="project" value="InterPro"/>
</dbReference>
<keyword evidence="6" id="KW-0963">Cytoplasm</keyword>
<evidence type="ECO:0000256" key="3">
    <source>
        <dbReference type="ARBA" id="ARBA00004906"/>
    </source>
</evidence>
<dbReference type="GO" id="GO:0031145">
    <property type="term" value="P:anaphase-promoting complex-dependent catabolic process"/>
    <property type="evidence" value="ECO:0007669"/>
    <property type="project" value="TreeGrafter"/>
</dbReference>
<keyword evidence="21" id="KW-1185">Reference proteome</keyword>
<keyword evidence="7" id="KW-0597">Phosphoprotein</keyword>
<comment type="similarity">
    <text evidence="4">Belongs to the APC5 family.</text>
</comment>
<evidence type="ECO:0000256" key="17">
    <source>
        <dbReference type="ARBA" id="ARBA00045696"/>
    </source>
</evidence>
<keyword evidence="12" id="KW-0802">TPR repeat</keyword>
<evidence type="ECO:0000256" key="14">
    <source>
        <dbReference type="ARBA" id="ARBA00023242"/>
    </source>
</evidence>
<keyword evidence="10" id="KW-0498">Mitosis</keyword>
<evidence type="ECO:0000256" key="2">
    <source>
        <dbReference type="ARBA" id="ARBA00004186"/>
    </source>
</evidence>
<evidence type="ECO:0000256" key="12">
    <source>
        <dbReference type="ARBA" id="ARBA00022803"/>
    </source>
</evidence>
<dbReference type="AlphaFoldDB" id="A0A091VNS1"/>
<proteinExistence type="inferred from homology"/>
<evidence type="ECO:0000256" key="11">
    <source>
        <dbReference type="ARBA" id="ARBA00022786"/>
    </source>
</evidence>
<dbReference type="InterPro" id="IPR037679">
    <property type="entry name" value="Apc5"/>
</dbReference>
<evidence type="ECO:0000256" key="8">
    <source>
        <dbReference type="ARBA" id="ARBA00022618"/>
    </source>
</evidence>
<evidence type="ECO:0000313" key="20">
    <source>
        <dbReference type="EMBL" id="KFR04884.1"/>
    </source>
</evidence>
<feature type="non-terminal residue" evidence="20">
    <location>
        <position position="1"/>
    </location>
</feature>
<reference evidence="20 21" key="1">
    <citation type="submission" date="2014-04" db="EMBL/GenBank/DDBJ databases">
        <title>Genome evolution of avian class.</title>
        <authorList>
            <person name="Zhang G."/>
            <person name="Li C."/>
        </authorList>
    </citation>
    <scope>NUCLEOTIDE SEQUENCE [LARGE SCALE GENOMIC DNA]</scope>
    <source>
        <strain evidence="20">BGI_N306</strain>
    </source>
</reference>
<protein>
    <recommendedName>
        <fullName evidence="5">Anaphase-promoting complex subunit 5</fullName>
    </recommendedName>
    <alternativeName>
        <fullName evidence="16">Cyclosome subunit 5</fullName>
    </alternativeName>
</protein>
<keyword evidence="13" id="KW-0206">Cytoskeleton</keyword>
<evidence type="ECO:0000256" key="1">
    <source>
        <dbReference type="ARBA" id="ARBA00004123"/>
    </source>
</evidence>
<dbReference type="Pfam" id="PF12862">
    <property type="entry name" value="ANAPC5"/>
    <property type="match status" value="1"/>
</dbReference>
<feature type="domain" description="Anaphase-promoting complex subunit 5" evidence="18">
    <location>
        <begin position="161"/>
        <end position="260"/>
    </location>
</feature>
<feature type="non-terminal residue" evidence="20">
    <location>
        <position position="663"/>
    </location>
</feature>
<name>A0A091VNS1_OPIHO</name>
<evidence type="ECO:0000256" key="10">
    <source>
        <dbReference type="ARBA" id="ARBA00022776"/>
    </source>
</evidence>
<keyword evidence="8" id="KW-0132">Cell division</keyword>
<dbReference type="PANTHER" id="PTHR12830:SF9">
    <property type="entry name" value="ANAPHASE-PROMOTING COMPLEX SUBUNIT 5"/>
    <property type="match status" value="1"/>
</dbReference>
<evidence type="ECO:0000256" key="6">
    <source>
        <dbReference type="ARBA" id="ARBA00022490"/>
    </source>
</evidence>
<dbReference type="InterPro" id="IPR026000">
    <property type="entry name" value="Apc5_dom"/>
</dbReference>
<dbReference type="EMBL" id="KK734180">
    <property type="protein sequence ID" value="KFR04884.1"/>
    <property type="molecule type" value="Genomic_DNA"/>
</dbReference>
<dbReference type="Gene3D" id="1.25.40.10">
    <property type="entry name" value="Tetratricopeptide repeat domain"/>
    <property type="match status" value="2"/>
</dbReference>
<dbReference type="PANTHER" id="PTHR12830">
    <property type="entry name" value="ANAPHASE-PROMOTING COMPLEX SUBUNIT 5"/>
    <property type="match status" value="1"/>
</dbReference>
<organism evidence="20 21">
    <name type="scientific">Opisthocomus hoazin</name>
    <name type="common">Hoatzin</name>
    <name type="synonym">Phasianus hoazin</name>
    <dbReference type="NCBI Taxonomy" id="30419"/>
    <lineage>
        <taxon>Eukaryota</taxon>
        <taxon>Metazoa</taxon>
        <taxon>Chordata</taxon>
        <taxon>Craniata</taxon>
        <taxon>Vertebrata</taxon>
        <taxon>Euteleostomi</taxon>
        <taxon>Archelosauria</taxon>
        <taxon>Archosauria</taxon>
        <taxon>Dinosauria</taxon>
        <taxon>Saurischia</taxon>
        <taxon>Theropoda</taxon>
        <taxon>Coelurosauria</taxon>
        <taxon>Aves</taxon>
        <taxon>Neognathae</taxon>
        <taxon>Neoaves</taxon>
        <taxon>Opisthocomiformes</taxon>
        <taxon>Opisthocomidae</taxon>
        <taxon>Opisthocomus</taxon>
    </lineage>
</organism>
<keyword evidence="9" id="KW-0677">Repeat</keyword>
<dbReference type="InterPro" id="IPR048968">
    <property type="entry name" value="Apc5_N"/>
</dbReference>
<evidence type="ECO:0000259" key="19">
    <source>
        <dbReference type="Pfam" id="PF21371"/>
    </source>
</evidence>
<evidence type="ECO:0000256" key="13">
    <source>
        <dbReference type="ARBA" id="ARBA00023212"/>
    </source>
</evidence>
<accession>A0A091VNS1</accession>
<comment type="pathway">
    <text evidence="3">Protein modification; protein ubiquitination.</text>
</comment>
<gene>
    <name evidence="20" type="ORF">N306_02045</name>
</gene>
<dbReference type="CDD" id="cd16270">
    <property type="entry name" value="Apc5_N"/>
    <property type="match status" value="1"/>
</dbReference>
<evidence type="ECO:0000256" key="15">
    <source>
        <dbReference type="ARBA" id="ARBA00023306"/>
    </source>
</evidence>
<dbReference type="Pfam" id="PF21371">
    <property type="entry name" value="Apc5_N"/>
    <property type="match status" value="1"/>
</dbReference>
<dbReference type="Proteomes" id="UP000053605">
    <property type="component" value="Unassembled WGS sequence"/>
</dbReference>
<keyword evidence="14" id="KW-0539">Nucleus</keyword>
<evidence type="ECO:0000256" key="9">
    <source>
        <dbReference type="ARBA" id="ARBA00022737"/>
    </source>
</evidence>
<dbReference type="SUPFAM" id="SSF48452">
    <property type="entry name" value="TPR-like"/>
    <property type="match status" value="2"/>
</dbReference>
<comment type="subcellular location">
    <subcellularLocation>
        <location evidence="2">Cytoplasm</location>
        <location evidence="2">Cytoskeleton</location>
        <location evidence="2">Spindle</location>
    </subcellularLocation>
    <subcellularLocation>
        <location evidence="1">Nucleus</location>
    </subcellularLocation>
</comment>
<dbReference type="GO" id="GO:0005819">
    <property type="term" value="C:spindle"/>
    <property type="evidence" value="ECO:0007669"/>
    <property type="project" value="UniProtKB-SubCell"/>
</dbReference>
<feature type="domain" description="Anaphase-promoting complex subunit 5 N-terminal" evidence="19">
    <location>
        <begin position="2"/>
        <end position="74"/>
    </location>
</feature>
<dbReference type="InterPro" id="IPR011990">
    <property type="entry name" value="TPR-like_helical_dom_sf"/>
</dbReference>
<evidence type="ECO:0000256" key="4">
    <source>
        <dbReference type="ARBA" id="ARBA00007450"/>
    </source>
</evidence>
<evidence type="ECO:0000313" key="21">
    <source>
        <dbReference type="Proteomes" id="UP000053605"/>
    </source>
</evidence>
<evidence type="ECO:0000256" key="16">
    <source>
        <dbReference type="ARBA" id="ARBA00031069"/>
    </source>
</evidence>
<dbReference type="GO" id="GO:0045842">
    <property type="term" value="P:positive regulation of mitotic metaphase/anaphase transition"/>
    <property type="evidence" value="ECO:0007669"/>
    <property type="project" value="TreeGrafter"/>
</dbReference>
<evidence type="ECO:0000256" key="7">
    <source>
        <dbReference type="ARBA" id="ARBA00022553"/>
    </source>
</evidence>
<dbReference type="GO" id="GO:0051301">
    <property type="term" value="P:cell division"/>
    <property type="evidence" value="ECO:0007669"/>
    <property type="project" value="UniProtKB-KW"/>
</dbReference>
<keyword evidence="15" id="KW-0131">Cell cycle</keyword>
<comment type="function">
    <text evidence="17">Component of the anaphase promoting complex/cyclosome (APC/C), a cell cycle-regulated E3 ubiquitin ligase that controls progression through mitosis and the G1 phase of the cell cycle. The APC/C complex acts by mediating ubiquitination and subsequent degradation of target proteins: it mainly mediates the formation of 'Lys-11'-linked polyubiquitin chains and, to a lower extent, the formation of 'Lys-48'- and 'Lys-63'-linked polyubiquitin chains. The APC/C complex catalyzes assembly of branched 'Lys-11'-/'Lys-48'-linked branched ubiquitin chains on target proteins.</text>
</comment>
<evidence type="ECO:0000256" key="5">
    <source>
        <dbReference type="ARBA" id="ARBA00016066"/>
    </source>
</evidence>
<keyword evidence="11" id="KW-0833">Ubl conjugation pathway</keyword>
<dbReference type="GO" id="GO:0070979">
    <property type="term" value="P:protein K11-linked ubiquitination"/>
    <property type="evidence" value="ECO:0007669"/>
    <property type="project" value="TreeGrafter"/>
</dbReference>
<dbReference type="PhylomeDB" id="A0A091VNS1"/>
<evidence type="ECO:0000259" key="18">
    <source>
        <dbReference type="Pfam" id="PF12862"/>
    </source>
</evidence>
<sequence length="663" mass="74896">FRLKLMAEGELKDMEQFFDDLSDSFTGTEPEVHKTSVVGLFLRHMILAYNKLSFSQVYKLYTALQQYFQNEEKKNGTDENDMELTNAEELEGKMEKEELDVPLREEEVSCSGPLSQKQAEYFLSQQASLLKNDETKALTPASLQKELNNLLKFNPDFAEAHYLSYLNSLRVQDVFSSTHSLLHYFDRLILTGAESKSNGDEGYGRSLRYAALNLAALHCRFGHYQQAELALQEAIRIAQESNDHVCLQHCLSWLYILEQKIFDSCVLLEHSVNKSLHFGLPYLASLGIQSLVQQRAFAGKAASKLMDALKDSDLLHWKHSLSELIDISIAQKTAIWRLYGYSTVALQQAQTLLSMNSLEAVNVGVQQNNTESFAVVLCHLAELHAEQGYFAAASEILKHLKERFPPSSQHAQLWMLFDQKIQFERAVNDGRYHTADSLVAGITALNSIEGVYRKAIVLKAQNQMSEAHKLLQKLLIHCQKIKNTEMVISVLLSMAELYWRSSCHTIALPVLLQALALSREYSLQYLASETVLNLAFSQLILGIPEQALNILHMAIEPVLAHGAVLDKGCAMFLVAKCQVASAASYTPQKKIEALESAILNLNEAKTYFAKVDCKEQLRDVLYFQARLFHTLGRTQERNKCAMLFRQLHQELPAHGVPLINAFK</sequence>
<dbReference type="FunFam" id="1.25.40.10:FF:000127">
    <property type="entry name" value="anaphase-promoting complex subunit 5 isoform X1"/>
    <property type="match status" value="1"/>
</dbReference>